<organism evidence="1 2">
    <name type="scientific">Nelumbo nucifera</name>
    <name type="common">Sacred lotus</name>
    <dbReference type="NCBI Taxonomy" id="4432"/>
    <lineage>
        <taxon>Eukaryota</taxon>
        <taxon>Viridiplantae</taxon>
        <taxon>Streptophyta</taxon>
        <taxon>Embryophyta</taxon>
        <taxon>Tracheophyta</taxon>
        <taxon>Spermatophyta</taxon>
        <taxon>Magnoliopsida</taxon>
        <taxon>Proteales</taxon>
        <taxon>Nelumbonaceae</taxon>
        <taxon>Nelumbo</taxon>
    </lineage>
</organism>
<sequence>MECRVRFDNRYMFASDLTSERALVTKI</sequence>
<dbReference type="AlphaFoldDB" id="A0A822ZI73"/>
<comment type="caution">
    <text evidence="1">The sequence shown here is derived from an EMBL/GenBank/DDBJ whole genome shotgun (WGS) entry which is preliminary data.</text>
</comment>
<protein>
    <submittedName>
        <fullName evidence="1">Uncharacterized protein</fullName>
    </submittedName>
</protein>
<accession>A0A822ZI73</accession>
<gene>
    <name evidence="1" type="ORF">HUJ06_002470</name>
</gene>
<evidence type="ECO:0000313" key="1">
    <source>
        <dbReference type="EMBL" id="DAD44240.1"/>
    </source>
</evidence>
<evidence type="ECO:0000313" key="2">
    <source>
        <dbReference type="Proteomes" id="UP000607653"/>
    </source>
</evidence>
<proteinExistence type="predicted"/>
<dbReference type="Proteomes" id="UP000607653">
    <property type="component" value="Unassembled WGS sequence"/>
</dbReference>
<dbReference type="EMBL" id="DUZY01000007">
    <property type="protein sequence ID" value="DAD44240.1"/>
    <property type="molecule type" value="Genomic_DNA"/>
</dbReference>
<keyword evidence="2" id="KW-1185">Reference proteome</keyword>
<reference evidence="1 2" key="1">
    <citation type="journal article" date="2020" name="Mol. Biol. Evol.">
        <title>Distinct Expression and Methylation Patterns for Genes with Different Fates following a Single Whole-Genome Duplication in Flowering Plants.</title>
        <authorList>
            <person name="Shi T."/>
            <person name="Rahmani R.S."/>
            <person name="Gugger P.F."/>
            <person name="Wang M."/>
            <person name="Li H."/>
            <person name="Zhang Y."/>
            <person name="Li Z."/>
            <person name="Wang Q."/>
            <person name="Van de Peer Y."/>
            <person name="Marchal K."/>
            <person name="Chen J."/>
        </authorList>
    </citation>
    <scope>NUCLEOTIDE SEQUENCE [LARGE SCALE GENOMIC DNA]</scope>
    <source>
        <tissue evidence="1">Leaf</tissue>
    </source>
</reference>
<name>A0A822ZI73_NELNU</name>